<proteinExistence type="predicted"/>
<accession>A0ABD0KVY8</accession>
<protein>
    <submittedName>
        <fullName evidence="1">Uncharacterized protein</fullName>
    </submittedName>
</protein>
<evidence type="ECO:0000313" key="2">
    <source>
        <dbReference type="Proteomes" id="UP001519460"/>
    </source>
</evidence>
<evidence type="ECO:0000313" key="1">
    <source>
        <dbReference type="EMBL" id="KAK7491299.1"/>
    </source>
</evidence>
<keyword evidence="2" id="KW-1185">Reference proteome</keyword>
<dbReference type="Proteomes" id="UP001519460">
    <property type="component" value="Unassembled WGS sequence"/>
</dbReference>
<name>A0ABD0KVY8_9CAEN</name>
<sequence length="111" mass="12515">MGWLCTCVYRNFPSLSGLHELCASASLRKLQKFSFFCMGRLHVSLSTETSEMFHYSMGKTVIVNLSISETSEIFLFLIGRLHVSLSTETSEMFHYSMGKTVLLSLLNGDTM</sequence>
<dbReference type="AlphaFoldDB" id="A0ABD0KVY8"/>
<organism evidence="1 2">
    <name type="scientific">Batillaria attramentaria</name>
    <dbReference type="NCBI Taxonomy" id="370345"/>
    <lineage>
        <taxon>Eukaryota</taxon>
        <taxon>Metazoa</taxon>
        <taxon>Spiralia</taxon>
        <taxon>Lophotrochozoa</taxon>
        <taxon>Mollusca</taxon>
        <taxon>Gastropoda</taxon>
        <taxon>Caenogastropoda</taxon>
        <taxon>Sorbeoconcha</taxon>
        <taxon>Cerithioidea</taxon>
        <taxon>Batillariidae</taxon>
        <taxon>Batillaria</taxon>
    </lineage>
</organism>
<dbReference type="EMBL" id="JACVVK020000116">
    <property type="protein sequence ID" value="KAK7491299.1"/>
    <property type="molecule type" value="Genomic_DNA"/>
</dbReference>
<gene>
    <name evidence="1" type="ORF">BaRGS_00017400</name>
</gene>
<reference evidence="1 2" key="1">
    <citation type="journal article" date="2023" name="Sci. Data">
        <title>Genome assembly of the Korean intertidal mud-creeper Batillaria attramentaria.</title>
        <authorList>
            <person name="Patra A.K."/>
            <person name="Ho P.T."/>
            <person name="Jun S."/>
            <person name="Lee S.J."/>
            <person name="Kim Y."/>
            <person name="Won Y.J."/>
        </authorList>
    </citation>
    <scope>NUCLEOTIDE SEQUENCE [LARGE SCALE GENOMIC DNA]</scope>
    <source>
        <strain evidence="1">Wonlab-2016</strain>
    </source>
</reference>
<comment type="caution">
    <text evidence="1">The sequence shown here is derived from an EMBL/GenBank/DDBJ whole genome shotgun (WGS) entry which is preliminary data.</text>
</comment>